<comment type="caution">
    <text evidence="1">The sequence shown here is derived from an EMBL/GenBank/DDBJ whole genome shotgun (WGS) entry which is preliminary data.</text>
</comment>
<evidence type="ECO:0000313" key="2">
    <source>
        <dbReference type="Proteomes" id="UP000011632"/>
    </source>
</evidence>
<accession>L9XMZ3</accession>
<name>L9XMZ3_9EURY</name>
<gene>
    <name evidence="1" type="ORF">C489_19856</name>
</gene>
<dbReference type="Proteomes" id="UP000011632">
    <property type="component" value="Unassembled WGS sequence"/>
</dbReference>
<protein>
    <submittedName>
        <fullName evidence="1">UspA domain protein</fullName>
    </submittedName>
</protein>
<keyword evidence="2" id="KW-1185">Reference proteome</keyword>
<reference evidence="1 2" key="1">
    <citation type="journal article" date="2014" name="PLoS Genet.">
        <title>Phylogenetically driven sequencing of extremely halophilic archaea reveals strategies for static and dynamic osmo-response.</title>
        <authorList>
            <person name="Becker E.A."/>
            <person name="Seitzer P.M."/>
            <person name="Tritt A."/>
            <person name="Larsen D."/>
            <person name="Krusor M."/>
            <person name="Yao A.I."/>
            <person name="Wu D."/>
            <person name="Madern D."/>
            <person name="Eisen J.A."/>
            <person name="Darling A.E."/>
            <person name="Facciotti M.T."/>
        </authorList>
    </citation>
    <scope>NUCLEOTIDE SEQUENCE [LARGE SCALE GENOMIC DNA]</scope>
    <source>
        <strain evidence="1 2">JCM 10478</strain>
    </source>
</reference>
<proteinExistence type="predicted"/>
<evidence type="ECO:0000313" key="1">
    <source>
        <dbReference type="EMBL" id="ELY63105.1"/>
    </source>
</evidence>
<dbReference type="AlphaFoldDB" id="L9XMZ3"/>
<sequence length="39" mass="4034">MIGGRKRSLTGKALFGSTTQSLLPEVDRPVVTVMSGGGE</sequence>
<dbReference type="EMBL" id="AOID01000063">
    <property type="protein sequence ID" value="ELY63105.1"/>
    <property type="molecule type" value="Genomic_DNA"/>
</dbReference>
<organism evidence="1 2">
    <name type="scientific">Natrinema versiforme JCM 10478</name>
    <dbReference type="NCBI Taxonomy" id="1227496"/>
    <lineage>
        <taxon>Archaea</taxon>
        <taxon>Methanobacteriati</taxon>
        <taxon>Methanobacteriota</taxon>
        <taxon>Stenosarchaea group</taxon>
        <taxon>Halobacteria</taxon>
        <taxon>Halobacteriales</taxon>
        <taxon>Natrialbaceae</taxon>
        <taxon>Natrinema</taxon>
    </lineage>
</organism>